<dbReference type="GO" id="GO:0003755">
    <property type="term" value="F:peptidyl-prolyl cis-trans isomerase activity"/>
    <property type="evidence" value="ECO:0007669"/>
    <property type="project" value="UniProtKB-KW"/>
</dbReference>
<protein>
    <submittedName>
        <fullName evidence="4">FKBP-type peptidylprolyl isomerase</fullName>
    </submittedName>
</protein>
<dbReference type="InterPro" id="IPR027304">
    <property type="entry name" value="Trigger_fact/SurA_dom_sf"/>
</dbReference>
<keyword evidence="1" id="KW-0697">Rotamase</keyword>
<dbReference type="RefSeq" id="WP_173767030.1">
    <property type="nucleotide sequence ID" value="NZ_JACOOT010000008.1"/>
</dbReference>
<feature type="region of interest" description="Disordered" evidence="2">
    <location>
        <begin position="349"/>
        <end position="430"/>
    </location>
</feature>
<comment type="caution">
    <text evidence="4">The sequence shown here is derived from an EMBL/GenBank/DDBJ whole genome shotgun (WGS) entry which is preliminary data.</text>
</comment>
<evidence type="ECO:0000256" key="1">
    <source>
        <dbReference type="PROSITE-ProRule" id="PRU00278"/>
    </source>
</evidence>
<keyword evidence="5" id="KW-1185">Reference proteome</keyword>
<dbReference type="PROSITE" id="PS50198">
    <property type="entry name" value="PPIC_PPIASE_2"/>
    <property type="match status" value="1"/>
</dbReference>
<gene>
    <name evidence="4" type="ORF">H8S54_02885</name>
</gene>
<dbReference type="AlphaFoldDB" id="A0A8I0A7V7"/>
<reference evidence="4 5" key="1">
    <citation type="submission" date="2020-08" db="EMBL/GenBank/DDBJ databases">
        <title>Genome public.</title>
        <authorList>
            <person name="Liu C."/>
            <person name="Sun Q."/>
        </authorList>
    </citation>
    <scope>NUCLEOTIDE SEQUENCE [LARGE SCALE GENOMIC DNA]</scope>
    <source>
        <strain evidence="4 5">BX17</strain>
    </source>
</reference>
<feature type="compositionally biased region" description="Acidic residues" evidence="2">
    <location>
        <begin position="421"/>
        <end position="430"/>
    </location>
</feature>
<keyword evidence="1 4" id="KW-0413">Isomerase</keyword>
<evidence type="ECO:0000313" key="4">
    <source>
        <dbReference type="EMBL" id="MBC5650094.1"/>
    </source>
</evidence>
<evidence type="ECO:0000259" key="3">
    <source>
        <dbReference type="PROSITE" id="PS50198"/>
    </source>
</evidence>
<accession>A0A8I0A7V7</accession>
<feature type="compositionally biased region" description="Acidic residues" evidence="2">
    <location>
        <begin position="367"/>
        <end position="411"/>
    </location>
</feature>
<evidence type="ECO:0000256" key="2">
    <source>
        <dbReference type="SAM" id="MobiDB-lite"/>
    </source>
</evidence>
<sequence length="430" mass="46576">MKKIVKNTTVVALSGVMAIGMLSGCGSKSIDGEKTVATVDGTDIPMGVVSLYARESQAQTVAMYKSFMGSAGNIWSQVVDEDAGTTYGEQAVGQFLEQVELMYIMKEKAADYGVEVTSDDETAIADAAAQFMQDNDEDTLKELAVSEDQVKTLLELETYRQRIYDPIRNEAEVNITDEEAQQSSFSYVSISISGDDLTDDDIATRKEQAQEILDKMKEDPTADMGETAKAVDDTYSGLTGTIFTNDSDDEDISNSYDDAVVEALRTLKDGEVYDELVETDTNVYVLRMDKVNDEDATASKKESLENTKRSNYYSETTQQWLDDAEITVNDKVLATLTITDDHSFTIKDTTADTSEDAGTDTAADTSEAADSEDSEAADSSEDTTAADDTEETDAAESTDSTDETAADESADSETASTDSADTAEETTEEN</sequence>
<organism evidence="4 5">
    <name type="scientific">Blautia segnis</name>
    <dbReference type="NCBI Taxonomy" id="2763030"/>
    <lineage>
        <taxon>Bacteria</taxon>
        <taxon>Bacillati</taxon>
        <taxon>Bacillota</taxon>
        <taxon>Clostridia</taxon>
        <taxon>Lachnospirales</taxon>
        <taxon>Lachnospiraceae</taxon>
        <taxon>Blautia</taxon>
    </lineage>
</organism>
<proteinExistence type="predicted"/>
<evidence type="ECO:0000313" key="5">
    <source>
        <dbReference type="Proteomes" id="UP000652847"/>
    </source>
</evidence>
<name>A0A8I0A7V7_9FIRM</name>
<dbReference type="PROSITE" id="PS51257">
    <property type="entry name" value="PROKAR_LIPOPROTEIN"/>
    <property type="match status" value="1"/>
</dbReference>
<dbReference type="SUPFAM" id="SSF109998">
    <property type="entry name" value="Triger factor/SurA peptide-binding domain-like"/>
    <property type="match status" value="1"/>
</dbReference>
<dbReference type="EMBL" id="JACOOT010000008">
    <property type="protein sequence ID" value="MBC5650094.1"/>
    <property type="molecule type" value="Genomic_DNA"/>
</dbReference>
<dbReference type="Proteomes" id="UP000652847">
    <property type="component" value="Unassembled WGS sequence"/>
</dbReference>
<feature type="domain" description="PpiC" evidence="3">
    <location>
        <begin position="180"/>
        <end position="290"/>
    </location>
</feature>
<dbReference type="InterPro" id="IPR000297">
    <property type="entry name" value="PPIase_PpiC"/>
</dbReference>